<accession>A0ABQ6PJE3</accession>
<dbReference type="Proteomes" id="UP001338309">
    <property type="component" value="Unassembled WGS sequence"/>
</dbReference>
<evidence type="ECO:0000313" key="2">
    <source>
        <dbReference type="Proteomes" id="UP001338309"/>
    </source>
</evidence>
<dbReference type="EMBL" id="BTPD01000002">
    <property type="protein sequence ID" value="GMQ28084.1"/>
    <property type="molecule type" value="Genomic_DNA"/>
</dbReference>
<dbReference type="InterPro" id="IPR019619">
    <property type="entry name" value="DUF2490"/>
</dbReference>
<gene>
    <name evidence="1" type="ORF">Aconfl_07270</name>
</gene>
<dbReference type="RefSeq" id="WP_338222877.1">
    <property type="nucleotide sequence ID" value="NZ_BTPD01000002.1"/>
</dbReference>
<comment type="caution">
    <text evidence="1">The sequence shown here is derived from an EMBL/GenBank/DDBJ whole genome shotgun (WGS) entry which is preliminary data.</text>
</comment>
<dbReference type="Pfam" id="PF10677">
    <property type="entry name" value="DUF2490"/>
    <property type="match status" value="1"/>
</dbReference>
<sequence>MRKVAAFTLFLILNFVQIAFPQIPEKELHHREQLWLGYFNQTRLTDKFGFWIDVHYRMTDNFVGRPFQFLFRPALTYFIKDNLRVNAGYVLAKHFPPEGLSTTRTEHRAWQQIWWNQKYTGLSTLQWLRLEQRFNERILNDVKNEGYNYTFRVRYNFSFFIPLKGTEMKAKTPFAAVTNELFLNFGDRITYNTFDQNRFFTGVGYQFSSHLNAQVGYMNVYQQEASGTDYMMTHAIRFFVFHSLDLRKKDTTIRN</sequence>
<reference evidence="1 2" key="1">
    <citation type="submission" date="2023-08" db="EMBL/GenBank/DDBJ databases">
        <title>Draft genome sequence of Algoriphagus confluentis.</title>
        <authorList>
            <person name="Takatani N."/>
            <person name="Hosokawa M."/>
            <person name="Sawabe T."/>
        </authorList>
    </citation>
    <scope>NUCLEOTIDE SEQUENCE [LARGE SCALE GENOMIC DNA]</scope>
    <source>
        <strain evidence="1 2">NBRC 111222</strain>
    </source>
</reference>
<protein>
    <recommendedName>
        <fullName evidence="3">DUF2490 domain-containing protein</fullName>
    </recommendedName>
</protein>
<evidence type="ECO:0008006" key="3">
    <source>
        <dbReference type="Google" id="ProtNLM"/>
    </source>
</evidence>
<organism evidence="1 2">
    <name type="scientific">Algoriphagus confluentis</name>
    <dbReference type="NCBI Taxonomy" id="1697556"/>
    <lineage>
        <taxon>Bacteria</taxon>
        <taxon>Pseudomonadati</taxon>
        <taxon>Bacteroidota</taxon>
        <taxon>Cytophagia</taxon>
        <taxon>Cytophagales</taxon>
        <taxon>Cyclobacteriaceae</taxon>
        <taxon>Algoriphagus</taxon>
    </lineage>
</organism>
<keyword evidence="2" id="KW-1185">Reference proteome</keyword>
<name>A0ABQ6PJE3_9BACT</name>
<proteinExistence type="predicted"/>
<evidence type="ECO:0000313" key="1">
    <source>
        <dbReference type="EMBL" id="GMQ28084.1"/>
    </source>
</evidence>